<sequence>MSFLFGGSPISPTSGCSGISVLF</sequence>
<accession>A0A0A8YC11</accession>
<dbReference type="EMBL" id="GBRH01274992">
    <property type="protein sequence ID" value="JAD22903.1"/>
    <property type="molecule type" value="Transcribed_RNA"/>
</dbReference>
<proteinExistence type="predicted"/>
<reference evidence="1" key="1">
    <citation type="submission" date="2014-09" db="EMBL/GenBank/DDBJ databases">
        <authorList>
            <person name="Magalhaes I.L.F."/>
            <person name="Oliveira U."/>
            <person name="Santos F.R."/>
            <person name="Vidigal T.H.D.A."/>
            <person name="Brescovit A.D."/>
            <person name="Santos A.J."/>
        </authorList>
    </citation>
    <scope>NUCLEOTIDE SEQUENCE</scope>
    <source>
        <tissue evidence="1">Shoot tissue taken approximately 20 cm above the soil surface</tissue>
    </source>
</reference>
<evidence type="ECO:0000313" key="1">
    <source>
        <dbReference type="EMBL" id="JAD22903.1"/>
    </source>
</evidence>
<reference evidence="1" key="2">
    <citation type="journal article" date="2015" name="Data Brief">
        <title>Shoot transcriptome of the giant reed, Arundo donax.</title>
        <authorList>
            <person name="Barrero R.A."/>
            <person name="Guerrero F.D."/>
            <person name="Moolhuijzen P."/>
            <person name="Goolsby J.A."/>
            <person name="Tidwell J."/>
            <person name="Bellgard S.E."/>
            <person name="Bellgard M.I."/>
        </authorList>
    </citation>
    <scope>NUCLEOTIDE SEQUENCE</scope>
    <source>
        <tissue evidence="1">Shoot tissue taken approximately 20 cm above the soil surface</tissue>
    </source>
</reference>
<name>A0A0A8YC11_ARUDO</name>
<dbReference type="AlphaFoldDB" id="A0A0A8YC11"/>
<protein>
    <submittedName>
        <fullName evidence="1">Uncharacterized protein</fullName>
    </submittedName>
</protein>
<organism evidence="1">
    <name type="scientific">Arundo donax</name>
    <name type="common">Giant reed</name>
    <name type="synonym">Donax arundinaceus</name>
    <dbReference type="NCBI Taxonomy" id="35708"/>
    <lineage>
        <taxon>Eukaryota</taxon>
        <taxon>Viridiplantae</taxon>
        <taxon>Streptophyta</taxon>
        <taxon>Embryophyta</taxon>
        <taxon>Tracheophyta</taxon>
        <taxon>Spermatophyta</taxon>
        <taxon>Magnoliopsida</taxon>
        <taxon>Liliopsida</taxon>
        <taxon>Poales</taxon>
        <taxon>Poaceae</taxon>
        <taxon>PACMAD clade</taxon>
        <taxon>Arundinoideae</taxon>
        <taxon>Arundineae</taxon>
        <taxon>Arundo</taxon>
    </lineage>
</organism>